<proteinExistence type="predicted"/>
<dbReference type="InterPro" id="IPR036259">
    <property type="entry name" value="MFS_trans_sf"/>
</dbReference>
<feature type="non-terminal residue" evidence="2">
    <location>
        <position position="119"/>
    </location>
</feature>
<gene>
    <name evidence="2" type="ORF">B1B_19597</name>
</gene>
<feature type="transmembrane region" description="Helical" evidence="1">
    <location>
        <begin position="29"/>
        <end position="56"/>
    </location>
</feature>
<keyword evidence="1" id="KW-0812">Transmembrane</keyword>
<sequence>MTAARNSTEDAILRPLDDSRVKRFHVKTLLISGMGFFTDTYDLFVIGLIVALFSFYQPFGIPGNLFTFPLGGKTVALTGLGLLSAAAIFGAAAGPFIFGRLGGPPWAARPSTASRCSSW</sequence>
<reference evidence="2" key="2">
    <citation type="journal article" date="2014" name="ISME J.">
        <title>Microbial stratification in low pH oxic and suboxic macroscopic growths along an acid mine drainage.</title>
        <authorList>
            <person name="Mendez-Garcia C."/>
            <person name="Mesa V."/>
            <person name="Sprenger R.R."/>
            <person name="Richter M."/>
            <person name="Diez M.S."/>
            <person name="Solano J."/>
            <person name="Bargiela R."/>
            <person name="Golyshina O.V."/>
            <person name="Manteca A."/>
            <person name="Ramos J.L."/>
            <person name="Gallego J.R."/>
            <person name="Llorente I."/>
            <person name="Martins Dos Santos V.A."/>
            <person name="Jensen O.N."/>
            <person name="Pelaez A.I."/>
            <person name="Sanchez J."/>
            <person name="Ferrer M."/>
        </authorList>
    </citation>
    <scope>NUCLEOTIDE SEQUENCE</scope>
</reference>
<reference evidence="2" key="1">
    <citation type="submission" date="2013-08" db="EMBL/GenBank/DDBJ databases">
        <authorList>
            <person name="Mendez C."/>
            <person name="Richter M."/>
            <person name="Ferrer M."/>
            <person name="Sanchez J."/>
        </authorList>
    </citation>
    <scope>NUCLEOTIDE SEQUENCE</scope>
</reference>
<keyword evidence="1" id="KW-0472">Membrane</keyword>
<dbReference type="AlphaFoldDB" id="T0Z989"/>
<accession>T0Z989</accession>
<organism evidence="2">
    <name type="scientific">mine drainage metagenome</name>
    <dbReference type="NCBI Taxonomy" id="410659"/>
    <lineage>
        <taxon>unclassified sequences</taxon>
        <taxon>metagenomes</taxon>
        <taxon>ecological metagenomes</taxon>
    </lineage>
</organism>
<evidence type="ECO:0000313" key="2">
    <source>
        <dbReference type="EMBL" id="EQD26365.1"/>
    </source>
</evidence>
<dbReference type="Gene3D" id="1.20.1250.20">
    <property type="entry name" value="MFS general substrate transporter like domains"/>
    <property type="match status" value="1"/>
</dbReference>
<comment type="caution">
    <text evidence="2">The sequence shown here is derived from an EMBL/GenBank/DDBJ whole genome shotgun (WGS) entry which is preliminary data.</text>
</comment>
<name>T0Z989_9ZZZZ</name>
<keyword evidence="1" id="KW-1133">Transmembrane helix</keyword>
<dbReference type="SUPFAM" id="SSF103473">
    <property type="entry name" value="MFS general substrate transporter"/>
    <property type="match status" value="1"/>
</dbReference>
<feature type="transmembrane region" description="Helical" evidence="1">
    <location>
        <begin position="76"/>
        <end position="99"/>
    </location>
</feature>
<protein>
    <submittedName>
        <fullName evidence="2">Membrane protein</fullName>
    </submittedName>
</protein>
<dbReference type="EMBL" id="AUZY01013168">
    <property type="protein sequence ID" value="EQD26365.1"/>
    <property type="molecule type" value="Genomic_DNA"/>
</dbReference>
<evidence type="ECO:0000256" key="1">
    <source>
        <dbReference type="SAM" id="Phobius"/>
    </source>
</evidence>